<protein>
    <submittedName>
        <fullName evidence="3">Uncharacterized protein</fullName>
    </submittedName>
</protein>
<gene>
    <name evidence="3" type="ORF">HAX54_016063</name>
</gene>
<evidence type="ECO:0000256" key="2">
    <source>
        <dbReference type="SAM" id="MobiDB-lite"/>
    </source>
</evidence>
<evidence type="ECO:0000313" key="3">
    <source>
        <dbReference type="EMBL" id="MCD9558616.1"/>
    </source>
</evidence>
<feature type="region of interest" description="Disordered" evidence="2">
    <location>
        <begin position="1"/>
        <end position="27"/>
    </location>
</feature>
<accession>A0ABS8UID5</accession>
<name>A0ABS8UID5_DATST</name>
<dbReference type="Proteomes" id="UP000823775">
    <property type="component" value="Unassembled WGS sequence"/>
</dbReference>
<organism evidence="3 4">
    <name type="scientific">Datura stramonium</name>
    <name type="common">Jimsonweed</name>
    <name type="synonym">Common thornapple</name>
    <dbReference type="NCBI Taxonomy" id="4076"/>
    <lineage>
        <taxon>Eukaryota</taxon>
        <taxon>Viridiplantae</taxon>
        <taxon>Streptophyta</taxon>
        <taxon>Embryophyta</taxon>
        <taxon>Tracheophyta</taxon>
        <taxon>Spermatophyta</taxon>
        <taxon>Magnoliopsida</taxon>
        <taxon>eudicotyledons</taxon>
        <taxon>Gunneridae</taxon>
        <taxon>Pentapetalae</taxon>
        <taxon>asterids</taxon>
        <taxon>lamiids</taxon>
        <taxon>Solanales</taxon>
        <taxon>Solanaceae</taxon>
        <taxon>Solanoideae</taxon>
        <taxon>Datureae</taxon>
        <taxon>Datura</taxon>
    </lineage>
</organism>
<dbReference type="PANTHER" id="PTHR11654">
    <property type="entry name" value="OLIGOPEPTIDE TRANSPORTER-RELATED"/>
    <property type="match status" value="1"/>
</dbReference>
<evidence type="ECO:0000256" key="1">
    <source>
        <dbReference type="ARBA" id="ARBA00044504"/>
    </source>
</evidence>
<comment type="caution">
    <text evidence="3">The sequence shown here is derived from an EMBL/GenBank/DDBJ whole genome shotgun (WGS) entry which is preliminary data.</text>
</comment>
<proteinExistence type="inferred from homology"/>
<keyword evidence="4" id="KW-1185">Reference proteome</keyword>
<dbReference type="InterPro" id="IPR036259">
    <property type="entry name" value="MFS_trans_sf"/>
</dbReference>
<dbReference type="Gene3D" id="1.20.1250.20">
    <property type="entry name" value="MFS general substrate transporter like domains"/>
    <property type="match status" value="1"/>
</dbReference>
<sequence>MERASPSSEQTQHYYHDPSDKTTLTTSPIPTFPAIPRMVCLPLCRPPFQSDKILQLSLRREISNQTNRLVIPGDYAQCNKLSKWITTWDLISRSHQRVGIGHALTIVCMDVSVLIESRQLRIARSHHLLGQKDSIVPMSVFWLLPQLALNGIGEGFHFPGHIAFYY</sequence>
<dbReference type="EMBL" id="JACEIK010002035">
    <property type="protein sequence ID" value="MCD9558616.1"/>
    <property type="molecule type" value="Genomic_DNA"/>
</dbReference>
<evidence type="ECO:0000313" key="4">
    <source>
        <dbReference type="Proteomes" id="UP000823775"/>
    </source>
</evidence>
<comment type="similarity">
    <text evidence="1">Belongs to the major facilitator superfamily. Phosphate:H(+) symporter (TC 2.A.1.9) family.</text>
</comment>
<reference evidence="3 4" key="1">
    <citation type="journal article" date="2021" name="BMC Genomics">
        <title>Datura genome reveals duplications of psychoactive alkaloid biosynthetic genes and high mutation rate following tissue culture.</title>
        <authorList>
            <person name="Rajewski A."/>
            <person name="Carter-House D."/>
            <person name="Stajich J."/>
            <person name="Litt A."/>
        </authorList>
    </citation>
    <scope>NUCLEOTIDE SEQUENCE [LARGE SCALE GENOMIC DNA]</scope>
    <source>
        <strain evidence="3">AR-01</strain>
    </source>
</reference>
<feature type="compositionally biased region" description="Polar residues" evidence="2">
    <location>
        <begin position="1"/>
        <end position="13"/>
    </location>
</feature>